<proteinExistence type="predicted"/>
<protein>
    <recommendedName>
        <fullName evidence="4">F-box domain-containing protein</fullName>
    </recommendedName>
</protein>
<accession>A0A0L0DIF9</accession>
<organism evidence="2 3">
    <name type="scientific">Thecamonas trahens ATCC 50062</name>
    <dbReference type="NCBI Taxonomy" id="461836"/>
    <lineage>
        <taxon>Eukaryota</taxon>
        <taxon>Apusozoa</taxon>
        <taxon>Apusomonadida</taxon>
        <taxon>Apusomonadidae</taxon>
        <taxon>Thecamonas</taxon>
    </lineage>
</organism>
<feature type="compositionally biased region" description="Low complexity" evidence="1">
    <location>
        <begin position="223"/>
        <end position="239"/>
    </location>
</feature>
<evidence type="ECO:0000256" key="1">
    <source>
        <dbReference type="SAM" id="MobiDB-lite"/>
    </source>
</evidence>
<dbReference type="EMBL" id="GL349470">
    <property type="protein sequence ID" value="KNC51896.1"/>
    <property type="molecule type" value="Genomic_DNA"/>
</dbReference>
<feature type="compositionally biased region" description="Acidic residues" evidence="1">
    <location>
        <begin position="212"/>
        <end position="222"/>
    </location>
</feature>
<evidence type="ECO:0000313" key="2">
    <source>
        <dbReference type="EMBL" id="KNC51896.1"/>
    </source>
</evidence>
<reference evidence="2 3" key="1">
    <citation type="submission" date="2010-05" db="EMBL/GenBank/DDBJ databases">
        <title>The Genome Sequence of Thecamonas trahens ATCC 50062.</title>
        <authorList>
            <consortium name="The Broad Institute Genome Sequencing Platform"/>
            <person name="Russ C."/>
            <person name="Cuomo C."/>
            <person name="Shea T."/>
            <person name="Young S.K."/>
            <person name="Zeng Q."/>
            <person name="Koehrsen M."/>
            <person name="Haas B."/>
            <person name="Borodovsky M."/>
            <person name="Guigo R."/>
            <person name="Alvarado L."/>
            <person name="Berlin A."/>
            <person name="Bochicchio J."/>
            <person name="Borenstein D."/>
            <person name="Chapman S."/>
            <person name="Chen Z."/>
            <person name="Freedman E."/>
            <person name="Gellesch M."/>
            <person name="Goldberg J."/>
            <person name="Griggs A."/>
            <person name="Gujja S."/>
            <person name="Heilman E."/>
            <person name="Heiman D."/>
            <person name="Hepburn T."/>
            <person name="Howarth C."/>
            <person name="Jen D."/>
            <person name="Larson L."/>
            <person name="Mehta T."/>
            <person name="Park D."/>
            <person name="Pearson M."/>
            <person name="Roberts A."/>
            <person name="Saif S."/>
            <person name="Shenoy N."/>
            <person name="Sisk P."/>
            <person name="Stolte C."/>
            <person name="Sykes S."/>
            <person name="Thomson T."/>
            <person name="Walk T."/>
            <person name="White J."/>
            <person name="Yandava C."/>
            <person name="Burger G."/>
            <person name="Gray M.W."/>
            <person name="Holland P.W.H."/>
            <person name="King N."/>
            <person name="Lang F.B.F."/>
            <person name="Roger A.J."/>
            <person name="Ruiz-Trillo I."/>
            <person name="Lander E."/>
            <person name="Nusbaum C."/>
        </authorList>
    </citation>
    <scope>NUCLEOTIDE SEQUENCE [LARGE SCALE GENOMIC DNA]</scope>
    <source>
        <strain evidence="2 3">ATCC 50062</strain>
    </source>
</reference>
<name>A0A0L0DIF9_THETB</name>
<feature type="region of interest" description="Disordered" evidence="1">
    <location>
        <begin position="212"/>
        <end position="239"/>
    </location>
</feature>
<gene>
    <name evidence="2" type="ORF">AMSG_07995</name>
</gene>
<dbReference type="AlphaFoldDB" id="A0A0L0DIF9"/>
<dbReference type="Proteomes" id="UP000054408">
    <property type="component" value="Unassembled WGS sequence"/>
</dbReference>
<dbReference type="RefSeq" id="XP_013755753.1">
    <property type="nucleotide sequence ID" value="XM_013900299.1"/>
</dbReference>
<sequence>MATHITDLPTEILHLIAFKSSVLDARDVGALAATCRSISVSLTGDDFARGQHMLLAGVKTSARLGNWRALRRLLHQELRGEGEDKMVARFAEELRAISNARASGQDAVDAVLAKQAASQLIAVDDINELYFLCYEINDYVPPIWGYLVEGDPDQRWIANTVSRIRDALCTDDLVRDAIIGTQGTYTTFTAHLALQAGSNRLDPFLVVREWEDSQSTESDEDTATASTATQSDSAFDWGF</sequence>
<keyword evidence="3" id="KW-1185">Reference proteome</keyword>
<evidence type="ECO:0008006" key="4">
    <source>
        <dbReference type="Google" id="ProtNLM"/>
    </source>
</evidence>
<evidence type="ECO:0000313" key="3">
    <source>
        <dbReference type="Proteomes" id="UP000054408"/>
    </source>
</evidence>
<dbReference type="GeneID" id="25566789"/>